<feature type="signal peptide" evidence="1">
    <location>
        <begin position="1"/>
        <end position="20"/>
    </location>
</feature>
<gene>
    <name evidence="2" type="ORF">J8C05_11090</name>
</gene>
<accession>A0ABX8AZU3</accession>
<evidence type="ECO:0000256" key="1">
    <source>
        <dbReference type="SAM" id="SignalP"/>
    </source>
</evidence>
<sequence>MRQVMLVSLAMMLLSLPVWAAKRKRETMIPRDCVVQGQEVKTGNYTLEYDDEQPGELIIRSGSREVARTSYTLVELPKPATADTVVFTNKDGARKIARIEMKGSKMALQIG</sequence>
<name>A0ABX8AZU3_9BACT</name>
<proteinExistence type="predicted"/>
<dbReference type="EMBL" id="CP072642">
    <property type="protein sequence ID" value="QUV93887.1"/>
    <property type="molecule type" value="Genomic_DNA"/>
</dbReference>
<protein>
    <submittedName>
        <fullName evidence="2">Uncharacterized protein</fullName>
    </submittedName>
</protein>
<keyword evidence="1" id="KW-0732">Signal</keyword>
<dbReference type="RefSeq" id="WP_211422222.1">
    <property type="nucleotide sequence ID" value="NZ_CP072642.1"/>
</dbReference>
<organism evidence="2 3">
    <name type="scientific">Chloracidobacterium sp. N</name>
    <dbReference type="NCBI Taxonomy" id="2821540"/>
    <lineage>
        <taxon>Bacteria</taxon>
        <taxon>Pseudomonadati</taxon>
        <taxon>Acidobacteriota</taxon>
        <taxon>Terriglobia</taxon>
        <taxon>Terriglobales</taxon>
        <taxon>Acidobacteriaceae</taxon>
        <taxon>Chloracidobacterium</taxon>
        <taxon>Chloracidobacterium aggregatum</taxon>
    </lineage>
</organism>
<reference evidence="2 3" key="1">
    <citation type="submission" date="2021-03" db="EMBL/GenBank/DDBJ databases">
        <title>Genomic and phenotypic characterization of Chloracidobacterium isolates provides evidence for multiple species.</title>
        <authorList>
            <person name="Saini M.K."/>
            <person name="Costas A.M.G."/>
            <person name="Tank M."/>
            <person name="Bryant D.A."/>
        </authorList>
    </citation>
    <scope>NUCLEOTIDE SEQUENCE [LARGE SCALE GENOMIC DNA]</scope>
    <source>
        <strain evidence="2 3">N</strain>
    </source>
</reference>
<feature type="chain" id="PRO_5046444947" evidence="1">
    <location>
        <begin position="21"/>
        <end position="111"/>
    </location>
</feature>
<evidence type="ECO:0000313" key="2">
    <source>
        <dbReference type="EMBL" id="QUV93887.1"/>
    </source>
</evidence>
<keyword evidence="3" id="KW-1185">Reference proteome</keyword>
<dbReference type="Proteomes" id="UP000677668">
    <property type="component" value="Chromosome 1"/>
</dbReference>
<evidence type="ECO:0000313" key="3">
    <source>
        <dbReference type="Proteomes" id="UP000677668"/>
    </source>
</evidence>